<feature type="non-terminal residue" evidence="2">
    <location>
        <position position="1"/>
    </location>
</feature>
<dbReference type="InterPro" id="IPR036770">
    <property type="entry name" value="Ankyrin_rpt-contain_sf"/>
</dbReference>
<evidence type="ECO:0000313" key="2">
    <source>
        <dbReference type="EMBL" id="EGB01879.1"/>
    </source>
</evidence>
<feature type="compositionally biased region" description="Low complexity" evidence="1">
    <location>
        <begin position="272"/>
        <end position="281"/>
    </location>
</feature>
<dbReference type="Proteomes" id="UP000002729">
    <property type="component" value="Unassembled WGS sequence"/>
</dbReference>
<feature type="compositionally biased region" description="Acidic residues" evidence="1">
    <location>
        <begin position="293"/>
        <end position="302"/>
    </location>
</feature>
<dbReference type="InParanoid" id="F0YSN0"/>
<protein>
    <submittedName>
        <fullName evidence="2">Uncharacterized protein</fullName>
    </submittedName>
</protein>
<feature type="compositionally biased region" description="Gly residues" evidence="1">
    <location>
        <begin position="282"/>
        <end position="292"/>
    </location>
</feature>
<dbReference type="Gene3D" id="2.60.120.650">
    <property type="entry name" value="Cupin"/>
    <property type="match status" value="1"/>
</dbReference>
<reference evidence="2 3" key="1">
    <citation type="journal article" date="2011" name="Proc. Natl. Acad. Sci. U.S.A.">
        <title>Niche of harmful alga Aureococcus anophagefferens revealed through ecogenomics.</title>
        <authorList>
            <person name="Gobler C.J."/>
            <person name="Berry D.L."/>
            <person name="Dyhrman S.T."/>
            <person name="Wilhelm S.W."/>
            <person name="Salamov A."/>
            <person name="Lobanov A.V."/>
            <person name="Zhang Y."/>
            <person name="Collier J.L."/>
            <person name="Wurch L.L."/>
            <person name="Kustka A.B."/>
            <person name="Dill B.D."/>
            <person name="Shah M."/>
            <person name="VerBerkmoes N.C."/>
            <person name="Kuo A."/>
            <person name="Terry A."/>
            <person name="Pangilinan J."/>
            <person name="Lindquist E.A."/>
            <person name="Lucas S."/>
            <person name="Paulsen I.T."/>
            <person name="Hattenrath-Lehmann T.K."/>
            <person name="Talmage S.C."/>
            <person name="Walker E.A."/>
            <person name="Koch F."/>
            <person name="Burson A.M."/>
            <person name="Marcoval M.A."/>
            <person name="Tang Y.Z."/>
            <person name="Lecleir G.R."/>
            <person name="Coyne K.J."/>
            <person name="Berg G.M."/>
            <person name="Bertrand E.M."/>
            <person name="Saito M.A."/>
            <person name="Gladyshev V.N."/>
            <person name="Grigoriev I.V."/>
        </authorList>
    </citation>
    <scope>NUCLEOTIDE SEQUENCE [LARGE SCALE GENOMIC DNA]</scope>
    <source>
        <strain evidence="3">CCMP 1984</strain>
    </source>
</reference>
<accession>F0YSN0</accession>
<evidence type="ECO:0000256" key="1">
    <source>
        <dbReference type="SAM" id="MobiDB-lite"/>
    </source>
</evidence>
<feature type="non-terminal residue" evidence="2">
    <location>
        <position position="393"/>
    </location>
</feature>
<keyword evidence="3" id="KW-1185">Reference proteome</keyword>
<dbReference type="SUPFAM" id="SSF48403">
    <property type="entry name" value="Ankyrin repeat"/>
    <property type="match status" value="1"/>
</dbReference>
<name>F0YSN0_AURAN</name>
<sequence length="393" mass="37645">RPGGASRPPRPPRAPVDVVLASGDRLDTALSLALGHLRAPAAAALVAAGAFADPVAFAGLGPLHALLAPFDAHLSRGCRHALARASPAARALNDGGGALAYGAVFAGVAAAPAPRGGAAVDGAAARRALHGALAALARTAATPASSACGANGTCGGDGGPWPGPGRSHDGAMLAKSGSSPLHLAAAAGAPPPLLAAVAGRDAAALARAADGRGRTPAHVAAAAGFYGTAAWLLDLAPDLWDAADGGGRTPRDLLLAHAADLAPADAAALGGAGRRAPPLGAAPGGGGGGDDGGAGDDGDDGGWADGAAAADGALAHLGAGCDVDVVLDADLTAAAFRDRYVRNARPVLVRGAALSWPARSAARRDALLRRFGAAAVAAAAVPYAALFGEAEAT</sequence>
<evidence type="ECO:0000313" key="3">
    <source>
        <dbReference type="Proteomes" id="UP000002729"/>
    </source>
</evidence>
<dbReference type="AlphaFoldDB" id="F0YSN0"/>
<organism evidence="3">
    <name type="scientific">Aureococcus anophagefferens</name>
    <name type="common">Harmful bloom alga</name>
    <dbReference type="NCBI Taxonomy" id="44056"/>
    <lineage>
        <taxon>Eukaryota</taxon>
        <taxon>Sar</taxon>
        <taxon>Stramenopiles</taxon>
        <taxon>Ochrophyta</taxon>
        <taxon>Pelagophyceae</taxon>
        <taxon>Pelagomonadales</taxon>
        <taxon>Pelagomonadaceae</taxon>
        <taxon>Aureococcus</taxon>
    </lineage>
</organism>
<dbReference type="KEGG" id="aaf:AURANDRAFT_69406"/>
<dbReference type="RefSeq" id="XP_009043422.1">
    <property type="nucleotide sequence ID" value="XM_009045174.1"/>
</dbReference>
<dbReference type="EMBL" id="GL834060">
    <property type="protein sequence ID" value="EGB01879.1"/>
    <property type="molecule type" value="Genomic_DNA"/>
</dbReference>
<dbReference type="Gene3D" id="1.25.40.20">
    <property type="entry name" value="Ankyrin repeat-containing domain"/>
    <property type="match status" value="1"/>
</dbReference>
<feature type="region of interest" description="Disordered" evidence="1">
    <location>
        <begin position="272"/>
        <end position="302"/>
    </location>
</feature>
<gene>
    <name evidence="2" type="ORF">AURANDRAFT_69406</name>
</gene>
<dbReference type="GeneID" id="20227482"/>
<proteinExistence type="predicted"/>